<feature type="coiled-coil region" evidence="1">
    <location>
        <begin position="63"/>
        <end position="118"/>
    </location>
</feature>
<keyword evidence="4" id="KW-1185">Reference proteome</keyword>
<sequence length="486" mass="55354">MQAEQLSQILEQLAEESRIRLSRTESDLAETRHQQLVIKQRIATTYQQMASLLLQDNSGANDIKIVQDLLDNLQHELAQTQQELQLNENDILRQLKQLQALRKQIEPLETEREQLLQQNPDAIATRQTMVQFYDEANQQKIHHSELISETDRKLAEYINHPIFMFLIRKNYGQPNYRSWPISRNLDNWLARHINYTNNYANYQMLQALPKESGRRLEILQDQAEKRTNEYLNHLTKVEEKLNLPSYYQQFELLEKHLAVSQQKVRDLQDKVQQYSLGEGETFDRIAKQLSVQMASLPLEKLDALVAKTVTTDDDRLLGELKRLKQMGLKLEDTRREEEQYIVTAKPRASAAAILESAFLNSRLNNSDYEFRWLHSQEHSDLFESFLNGVTSLEQVFKKLNDIVRLATTTPTATDVITTIAVAAILSNRRSSGRSSGSSYSESNSGSSSTSSSYGRSSSSSSSSSSGGGFSSSSSTGGGNFRSTDSF</sequence>
<feature type="region of interest" description="Disordered" evidence="2">
    <location>
        <begin position="429"/>
        <end position="486"/>
    </location>
</feature>
<keyword evidence="1" id="KW-0175">Coiled coil</keyword>
<evidence type="ECO:0000256" key="2">
    <source>
        <dbReference type="SAM" id="MobiDB-lite"/>
    </source>
</evidence>
<proteinExistence type="predicted"/>
<dbReference type="RefSeq" id="WP_050151681.1">
    <property type="nucleotide sequence ID" value="NZ_CP104006.1"/>
</dbReference>
<dbReference type="Proteomes" id="UP001057860">
    <property type="component" value="Chromosome"/>
</dbReference>
<name>A0ABY5UMZ6_9GAMM</name>
<protein>
    <submittedName>
        <fullName evidence="3">Uncharacterized protein</fullName>
    </submittedName>
</protein>
<reference evidence="3" key="1">
    <citation type="submission" date="2022-08" db="EMBL/GenBank/DDBJ databases">
        <authorList>
            <person name="Bogun A."/>
            <person name="Kislichkina A."/>
            <person name="Solomentsev V."/>
            <person name="Skryabin Y."/>
            <person name="Sizova A."/>
            <person name="Platonov M."/>
            <person name="Dentovskaya S."/>
        </authorList>
    </citation>
    <scope>NUCLEOTIDE SEQUENCE</scope>
    <source>
        <strain evidence="3">SCPM-O-B-7604</strain>
    </source>
</reference>
<evidence type="ECO:0000313" key="4">
    <source>
        <dbReference type="Proteomes" id="UP001057860"/>
    </source>
</evidence>
<dbReference type="EMBL" id="CP104006">
    <property type="protein sequence ID" value="UWM44125.1"/>
    <property type="molecule type" value="Genomic_DNA"/>
</dbReference>
<feature type="compositionally biased region" description="Gly residues" evidence="2">
    <location>
        <begin position="465"/>
        <end position="479"/>
    </location>
</feature>
<organism evidence="3 4">
    <name type="scientific">Yersinia alsatica</name>
    <dbReference type="NCBI Taxonomy" id="2890317"/>
    <lineage>
        <taxon>Bacteria</taxon>
        <taxon>Pseudomonadati</taxon>
        <taxon>Pseudomonadota</taxon>
        <taxon>Gammaproteobacteria</taxon>
        <taxon>Enterobacterales</taxon>
        <taxon>Yersiniaceae</taxon>
        <taxon>Yersinia</taxon>
    </lineage>
</organism>
<evidence type="ECO:0000313" key="3">
    <source>
        <dbReference type="EMBL" id="UWM44125.1"/>
    </source>
</evidence>
<gene>
    <name evidence="3" type="ORF">N0H69_15660</name>
</gene>
<dbReference type="GeneID" id="75141465"/>
<accession>A0ABY5UMZ6</accession>
<evidence type="ECO:0000256" key="1">
    <source>
        <dbReference type="SAM" id="Coils"/>
    </source>
</evidence>
<feature type="compositionally biased region" description="Low complexity" evidence="2">
    <location>
        <begin position="429"/>
        <end position="464"/>
    </location>
</feature>